<proteinExistence type="predicted"/>
<protein>
    <recommendedName>
        <fullName evidence="2">Endonuclease/exonuclease/phosphatase domain-containing protein</fullName>
    </recommendedName>
</protein>
<dbReference type="EMBL" id="OIVN01000302">
    <property type="protein sequence ID" value="SPC77935.1"/>
    <property type="molecule type" value="Genomic_DNA"/>
</dbReference>
<dbReference type="PANTHER" id="PTHR35218:SF9">
    <property type="entry name" value="ENDONUCLEASE_EXONUCLEASE_PHOSPHATASE DOMAIN-CONTAINING PROTEIN"/>
    <property type="match status" value="1"/>
</dbReference>
<sequence length="248" mass="27589">MGCQHTSKQIGQALGRLIPVVDSEDEVSWGDFVRIRVALNISKPLCRGKKIDLEGGKEARAPFRQKTVSVDGSLFSHYRSESKSTIPQAPPQSDLADGGSSVAHGVNLEDVLNMATPPVPMSILAWNCRRLGNPCIVQELFRLVWEQDLLVLFVVETRLDTARLEVLQCRLKFSSKLVVSRREHGGGLALFWKQEANLMIKSYSTHHIDTVVNEGIEDSWHFTGFYGVSETHRRHVSWSLATASAPAN</sequence>
<dbReference type="InterPro" id="IPR036691">
    <property type="entry name" value="Endo/exonu/phosph_ase_sf"/>
</dbReference>
<gene>
    <name evidence="1" type="ORF">FSB_LOCUS5817</name>
</gene>
<evidence type="ECO:0000313" key="1">
    <source>
        <dbReference type="EMBL" id="SPC77935.1"/>
    </source>
</evidence>
<organism evidence="1">
    <name type="scientific">Fagus sylvatica</name>
    <name type="common">Beechnut</name>
    <dbReference type="NCBI Taxonomy" id="28930"/>
    <lineage>
        <taxon>Eukaryota</taxon>
        <taxon>Viridiplantae</taxon>
        <taxon>Streptophyta</taxon>
        <taxon>Embryophyta</taxon>
        <taxon>Tracheophyta</taxon>
        <taxon>Spermatophyta</taxon>
        <taxon>Magnoliopsida</taxon>
        <taxon>eudicotyledons</taxon>
        <taxon>Gunneridae</taxon>
        <taxon>Pentapetalae</taxon>
        <taxon>rosids</taxon>
        <taxon>fabids</taxon>
        <taxon>Fagales</taxon>
        <taxon>Fagaceae</taxon>
        <taxon>Fagus</taxon>
    </lineage>
</organism>
<dbReference type="AlphaFoldDB" id="A0A2N9ESV5"/>
<dbReference type="Gene3D" id="3.60.10.10">
    <property type="entry name" value="Endonuclease/exonuclease/phosphatase"/>
    <property type="match status" value="1"/>
</dbReference>
<dbReference type="PANTHER" id="PTHR35218">
    <property type="entry name" value="RNASE H DOMAIN-CONTAINING PROTEIN"/>
    <property type="match status" value="1"/>
</dbReference>
<evidence type="ECO:0008006" key="2">
    <source>
        <dbReference type="Google" id="ProtNLM"/>
    </source>
</evidence>
<dbReference type="SUPFAM" id="SSF56219">
    <property type="entry name" value="DNase I-like"/>
    <property type="match status" value="1"/>
</dbReference>
<name>A0A2N9ESV5_FAGSY</name>
<reference evidence="1" key="1">
    <citation type="submission" date="2018-02" db="EMBL/GenBank/DDBJ databases">
        <authorList>
            <person name="Cohen D.B."/>
            <person name="Kent A.D."/>
        </authorList>
    </citation>
    <scope>NUCLEOTIDE SEQUENCE</scope>
</reference>
<accession>A0A2N9ESV5</accession>